<dbReference type="EMBL" id="SJPF01000001">
    <property type="protein sequence ID" value="TWT39342.1"/>
    <property type="molecule type" value="Genomic_DNA"/>
</dbReference>
<proteinExistence type="predicted"/>
<accession>A0A5C5VNY4</accession>
<keyword evidence="2" id="KW-1185">Reference proteome</keyword>
<dbReference type="AlphaFoldDB" id="A0A5C5VNY4"/>
<reference evidence="1 2" key="1">
    <citation type="submission" date="2019-02" db="EMBL/GenBank/DDBJ databases">
        <title>Deep-cultivation of Planctomycetes and their phenomic and genomic characterization uncovers novel biology.</title>
        <authorList>
            <person name="Wiegand S."/>
            <person name="Jogler M."/>
            <person name="Boedeker C."/>
            <person name="Pinto D."/>
            <person name="Vollmers J."/>
            <person name="Rivas-Marin E."/>
            <person name="Kohn T."/>
            <person name="Peeters S.H."/>
            <person name="Heuer A."/>
            <person name="Rast P."/>
            <person name="Oberbeckmann S."/>
            <person name="Bunk B."/>
            <person name="Jeske O."/>
            <person name="Meyerdierks A."/>
            <person name="Storesund J.E."/>
            <person name="Kallscheuer N."/>
            <person name="Luecker S."/>
            <person name="Lage O.M."/>
            <person name="Pohl T."/>
            <person name="Merkel B.J."/>
            <person name="Hornburger P."/>
            <person name="Mueller R.-W."/>
            <person name="Bruemmer F."/>
            <person name="Labrenz M."/>
            <person name="Spormann A.M."/>
            <person name="Op Den Camp H."/>
            <person name="Overmann J."/>
            <person name="Amann R."/>
            <person name="Jetten M.S.M."/>
            <person name="Mascher T."/>
            <person name="Medema M.H."/>
            <person name="Devos D.P."/>
            <person name="Kaster A.-K."/>
            <person name="Ovreas L."/>
            <person name="Rohde M."/>
            <person name="Galperin M.Y."/>
            <person name="Jogler C."/>
        </authorList>
    </citation>
    <scope>NUCLEOTIDE SEQUENCE [LARGE SCALE GENOMIC DNA]</scope>
    <source>
        <strain evidence="1 2">Enr8</strain>
    </source>
</reference>
<dbReference type="Proteomes" id="UP000318878">
    <property type="component" value="Unassembled WGS sequence"/>
</dbReference>
<dbReference type="OrthoDB" id="276822at2"/>
<name>A0A5C5VNY4_9BACT</name>
<sequence>MKYFSCGADVSPQSSQCEYCGSYVEPTPPPTMTKRIDDWRKRIFAAIKDSPQFQGTAQSRFRKRLAAKFATVELEDGRRQELSVWDPSLYQRLAHDQAGVLFRRGQVATNFQCVPVSRSLRGSLQLT</sequence>
<evidence type="ECO:0000313" key="1">
    <source>
        <dbReference type="EMBL" id="TWT39342.1"/>
    </source>
</evidence>
<comment type="caution">
    <text evidence="1">The sequence shown here is derived from an EMBL/GenBank/DDBJ whole genome shotgun (WGS) entry which is preliminary data.</text>
</comment>
<dbReference type="RefSeq" id="WP_146429519.1">
    <property type="nucleotide sequence ID" value="NZ_SJPF01000001.1"/>
</dbReference>
<protein>
    <submittedName>
        <fullName evidence="1">Uncharacterized protein</fullName>
    </submittedName>
</protein>
<evidence type="ECO:0000313" key="2">
    <source>
        <dbReference type="Proteomes" id="UP000318878"/>
    </source>
</evidence>
<gene>
    <name evidence="1" type="ORF">Enr8_10410</name>
</gene>
<organism evidence="1 2">
    <name type="scientific">Blastopirellula retiformator</name>
    <dbReference type="NCBI Taxonomy" id="2527970"/>
    <lineage>
        <taxon>Bacteria</taxon>
        <taxon>Pseudomonadati</taxon>
        <taxon>Planctomycetota</taxon>
        <taxon>Planctomycetia</taxon>
        <taxon>Pirellulales</taxon>
        <taxon>Pirellulaceae</taxon>
        <taxon>Blastopirellula</taxon>
    </lineage>
</organism>